<dbReference type="PANTHER" id="PTHR13847:SF280">
    <property type="entry name" value="D-AMINO ACID DEHYDROGENASE"/>
    <property type="match status" value="1"/>
</dbReference>
<gene>
    <name evidence="3" type="ORF">A4W93_12965</name>
</gene>
<dbReference type="SUPFAM" id="SSF51971">
    <property type="entry name" value="Nucleotide-binding domain"/>
    <property type="match status" value="1"/>
</dbReference>
<reference evidence="3 4" key="1">
    <citation type="submission" date="2016-04" db="EMBL/GenBank/DDBJ databases">
        <title>Complete genome sequence of natural rubber-degrading, novel Gram-negative bacterium, Rhizobacter gummiphilus strain NS21.</title>
        <authorList>
            <person name="Tabata M."/>
            <person name="Kasai D."/>
            <person name="Fukuda M."/>
        </authorList>
    </citation>
    <scope>NUCLEOTIDE SEQUENCE [LARGE SCALE GENOMIC DNA]</scope>
    <source>
        <strain evidence="3 4">NS21</strain>
    </source>
</reference>
<keyword evidence="4" id="KW-1185">Reference proteome</keyword>
<keyword evidence="2" id="KW-0560">Oxidoreductase</keyword>
<accession>A0A1W6L8S1</accession>
<dbReference type="EMBL" id="CP015118">
    <property type="protein sequence ID" value="ARN20731.1"/>
    <property type="molecule type" value="Genomic_DNA"/>
</dbReference>
<dbReference type="GO" id="GO:0008718">
    <property type="term" value="F:D-amino-acid dehydrogenase activity"/>
    <property type="evidence" value="ECO:0007669"/>
    <property type="project" value="TreeGrafter"/>
</dbReference>
<evidence type="ECO:0000313" key="3">
    <source>
        <dbReference type="EMBL" id="ARN20731.1"/>
    </source>
</evidence>
<dbReference type="SUPFAM" id="SSF54373">
    <property type="entry name" value="FAD-linked reductases, C-terminal domain"/>
    <property type="match status" value="1"/>
</dbReference>
<comment type="similarity">
    <text evidence="1">Belongs to the DadA oxidoreductase family.</text>
</comment>
<dbReference type="GO" id="GO:0055130">
    <property type="term" value="P:D-alanine catabolic process"/>
    <property type="evidence" value="ECO:0007669"/>
    <property type="project" value="TreeGrafter"/>
</dbReference>
<dbReference type="Gene3D" id="3.30.9.10">
    <property type="entry name" value="D-Amino Acid Oxidase, subunit A, domain 2"/>
    <property type="match status" value="2"/>
</dbReference>
<dbReference type="PANTHER" id="PTHR13847">
    <property type="entry name" value="SARCOSINE DEHYDROGENASE-RELATED"/>
    <property type="match status" value="1"/>
</dbReference>
<dbReference type="GO" id="GO:0005886">
    <property type="term" value="C:plasma membrane"/>
    <property type="evidence" value="ECO:0007669"/>
    <property type="project" value="TreeGrafter"/>
</dbReference>
<evidence type="ECO:0000256" key="1">
    <source>
        <dbReference type="ARBA" id="ARBA00009410"/>
    </source>
</evidence>
<organism evidence="3 4">
    <name type="scientific">Piscinibacter gummiphilus</name>
    <dbReference type="NCBI Taxonomy" id="946333"/>
    <lineage>
        <taxon>Bacteria</taxon>
        <taxon>Pseudomonadati</taxon>
        <taxon>Pseudomonadota</taxon>
        <taxon>Betaproteobacteria</taxon>
        <taxon>Burkholderiales</taxon>
        <taxon>Sphaerotilaceae</taxon>
        <taxon>Piscinibacter</taxon>
    </lineage>
</organism>
<evidence type="ECO:0000313" key="4">
    <source>
        <dbReference type="Proteomes" id="UP000193427"/>
    </source>
</evidence>
<dbReference type="GO" id="GO:0005737">
    <property type="term" value="C:cytoplasm"/>
    <property type="evidence" value="ECO:0007669"/>
    <property type="project" value="TreeGrafter"/>
</dbReference>
<dbReference type="InterPro" id="IPR006076">
    <property type="entry name" value="FAD-dep_OxRdtase"/>
</dbReference>
<dbReference type="KEGG" id="rgu:A4W93_12965"/>
<protein>
    <submittedName>
        <fullName evidence="3">Uncharacterized protein</fullName>
    </submittedName>
</protein>
<dbReference type="RefSeq" id="WP_085751009.1">
    <property type="nucleotide sequence ID" value="NZ_BSPR01000007.1"/>
</dbReference>
<dbReference type="OrthoDB" id="18526at2"/>
<dbReference type="STRING" id="946333.A4W93_12965"/>
<dbReference type="Pfam" id="PF01266">
    <property type="entry name" value="DAO"/>
    <property type="match status" value="1"/>
</dbReference>
<dbReference type="InterPro" id="IPR036188">
    <property type="entry name" value="FAD/NAD-bd_sf"/>
</dbReference>
<dbReference type="Proteomes" id="UP000193427">
    <property type="component" value="Chromosome"/>
</dbReference>
<dbReference type="AlphaFoldDB" id="A0A1W6L8S1"/>
<evidence type="ECO:0000256" key="2">
    <source>
        <dbReference type="ARBA" id="ARBA00023002"/>
    </source>
</evidence>
<sequence length="447" mass="47747">MRVAVIGAGVVGVTTAYELAADGHEVVVFERRGSVAVESSFAQAGLASPGAVGPWTGPGSAGRLLRTLTDRRNPWRVGANAGAWGWMWRWWRAGKPAAHRTNQLRMQRLAAYSRDRLHGLAASLKLDYERSDGHLVLLRTRKELDQVQPALGLLTEQGIRFDTLDAAGCLAVEPGLNTETPLHAGIHLPADEVGNCRQFALLLRAAAEQMGAEFRFHSTVQSLEPGRRPVLTVMHSPHEETTSRIASHGDTPNTPAFQPTVPLDGPVDETFDAVVVCAALGSNPLLAPHGLKLPMAAVYGQSVTTPIRHHEAHPDIGPKSAVTDHRHRVVINRLGSRLRVSGGARMGPPPKGGHTDELARLYQVLDDWFPGAARVSQAQRWSGARPMLPDGPPVLGGSGIPGVWLNLGHGGAGWAMACGSARLVADALAARSPEVEIDGLGIERLAR</sequence>
<proteinExistence type="inferred from homology"/>
<name>A0A1W6L8S1_9BURK</name>
<dbReference type="Gene3D" id="3.50.50.60">
    <property type="entry name" value="FAD/NAD(P)-binding domain"/>
    <property type="match status" value="3"/>
</dbReference>